<evidence type="ECO:0000256" key="6">
    <source>
        <dbReference type="SAM" id="SignalP"/>
    </source>
</evidence>
<dbReference type="InterPro" id="IPR051906">
    <property type="entry name" value="TolC-like"/>
</dbReference>
<dbReference type="RefSeq" id="WP_323575397.1">
    <property type="nucleotide sequence ID" value="NZ_JAYGJQ010000001.1"/>
</dbReference>
<comment type="caution">
    <text evidence="7">The sequence shown here is derived from an EMBL/GenBank/DDBJ whole genome shotgun (WGS) entry which is preliminary data.</text>
</comment>
<evidence type="ECO:0000256" key="2">
    <source>
        <dbReference type="ARBA" id="ARBA00022452"/>
    </source>
</evidence>
<feature type="signal peptide" evidence="6">
    <location>
        <begin position="1"/>
        <end position="22"/>
    </location>
</feature>
<evidence type="ECO:0000256" key="5">
    <source>
        <dbReference type="ARBA" id="ARBA00023237"/>
    </source>
</evidence>
<evidence type="ECO:0000256" key="1">
    <source>
        <dbReference type="ARBA" id="ARBA00004442"/>
    </source>
</evidence>
<keyword evidence="5" id="KW-0998">Cell outer membrane</keyword>
<evidence type="ECO:0000256" key="3">
    <source>
        <dbReference type="ARBA" id="ARBA00022692"/>
    </source>
</evidence>
<keyword evidence="6" id="KW-0732">Signal</keyword>
<keyword evidence="4" id="KW-0472">Membrane</keyword>
<dbReference type="Gene3D" id="1.20.1600.10">
    <property type="entry name" value="Outer membrane efflux proteins (OEP)"/>
    <property type="match status" value="1"/>
</dbReference>
<keyword evidence="3" id="KW-0812">Transmembrane</keyword>
<proteinExistence type="predicted"/>
<keyword evidence="8" id="KW-1185">Reference proteome</keyword>
<evidence type="ECO:0000256" key="4">
    <source>
        <dbReference type="ARBA" id="ARBA00023136"/>
    </source>
</evidence>
<protein>
    <submittedName>
        <fullName evidence="7">TolC family protein</fullName>
    </submittedName>
</protein>
<dbReference type="SUPFAM" id="SSF56954">
    <property type="entry name" value="Outer membrane efflux proteins (OEP)"/>
    <property type="match status" value="1"/>
</dbReference>
<dbReference type="Proteomes" id="UP001302274">
    <property type="component" value="Unassembled WGS sequence"/>
</dbReference>
<reference evidence="7 8" key="1">
    <citation type="submission" date="2023-11" db="EMBL/GenBank/DDBJ databases">
        <title>A Novel Polar Bacteriovorax (B. antarcticus) Isolated from the Biocrust in Antarctica.</title>
        <authorList>
            <person name="Mun W."/>
            <person name="Choi S.Y."/>
            <person name="Mitchell R.J."/>
        </authorList>
    </citation>
    <scope>NUCLEOTIDE SEQUENCE [LARGE SCALE GENOMIC DNA]</scope>
    <source>
        <strain evidence="7 8">PP10</strain>
    </source>
</reference>
<dbReference type="PANTHER" id="PTHR30026:SF20">
    <property type="entry name" value="OUTER MEMBRANE PROTEIN TOLC"/>
    <property type="match status" value="1"/>
</dbReference>
<comment type="subcellular location">
    <subcellularLocation>
        <location evidence="1">Cell outer membrane</location>
    </subcellularLocation>
</comment>
<feature type="chain" id="PRO_5045844396" evidence="6">
    <location>
        <begin position="23"/>
        <end position="453"/>
    </location>
</feature>
<organism evidence="7 8">
    <name type="scientific">Bacteriovorax antarcticus</name>
    <dbReference type="NCBI Taxonomy" id="3088717"/>
    <lineage>
        <taxon>Bacteria</taxon>
        <taxon>Pseudomonadati</taxon>
        <taxon>Bdellovibrionota</taxon>
        <taxon>Bacteriovoracia</taxon>
        <taxon>Bacteriovoracales</taxon>
        <taxon>Bacteriovoracaceae</taxon>
        <taxon>Bacteriovorax</taxon>
    </lineage>
</organism>
<sequence>MKKILSTFIITMILFSSTLSFAAETKTFIITPESIRTQMFSSNMTLLQALNNVEKSKLDVSMARAKLLPSLNLGLLIPALANPTFLLAQVSFLFPFLIPSNWAVLKQEKALLEADRLAYKALQLNILSNALSLYYTYLNDIQVQQIYSEQSTTLGLLYQSLKRQASVLGNVTTEDLNMAAAQWEESKIQVSKLQELLIEERAALRTLLGLPLGALYDVKLVELAPTDFELKSASEIAQRSLDVAPEMSQIGFLIKAAKAGKFAKVFGFISSATVSGSSTDGSSAFSGLKAGGGFTIGADTFVNVKIGNNNIAAIQLREDQLREENEKTAEIISGRIVEVKSQKDLTANALRDRLKVYEAQKKQYAIGLIPLQTLFLTQTQLTASYVNNIKNDLDLKMQRLTLQRLVIDGDFAKVVGCKSSDKSFDTSFETSNDKKWFKKDPKESTTTLDDICK</sequence>
<evidence type="ECO:0000313" key="8">
    <source>
        <dbReference type="Proteomes" id="UP001302274"/>
    </source>
</evidence>
<dbReference type="PANTHER" id="PTHR30026">
    <property type="entry name" value="OUTER MEMBRANE PROTEIN TOLC"/>
    <property type="match status" value="1"/>
</dbReference>
<evidence type="ECO:0000313" key="7">
    <source>
        <dbReference type="EMBL" id="MEA9355766.1"/>
    </source>
</evidence>
<gene>
    <name evidence="7" type="ORF">SHI21_06125</name>
</gene>
<accession>A0ABU5VRT0</accession>
<keyword evidence="2" id="KW-1134">Transmembrane beta strand</keyword>
<name>A0ABU5VRT0_9BACT</name>
<dbReference type="EMBL" id="JAYGJQ010000001">
    <property type="protein sequence ID" value="MEA9355766.1"/>
    <property type="molecule type" value="Genomic_DNA"/>
</dbReference>